<name>A0AAN6IBZ0_9EURO</name>
<dbReference type="Gene3D" id="3.20.20.150">
    <property type="entry name" value="Divalent-metal-dependent TIM barrel enzymes"/>
    <property type="match status" value="1"/>
</dbReference>
<dbReference type="PANTHER" id="PTHR12110">
    <property type="entry name" value="HYDROXYPYRUVATE ISOMERASE"/>
    <property type="match status" value="1"/>
</dbReference>
<comment type="caution">
    <text evidence="2">The sequence shown here is derived from an EMBL/GenBank/DDBJ whole genome shotgun (WGS) entry which is preliminary data.</text>
</comment>
<dbReference type="SUPFAM" id="SSF51658">
    <property type="entry name" value="Xylose isomerase-like"/>
    <property type="match status" value="1"/>
</dbReference>
<dbReference type="AlphaFoldDB" id="A0AAN6IBZ0"/>
<evidence type="ECO:0000313" key="3">
    <source>
        <dbReference type="Proteomes" id="UP001203852"/>
    </source>
</evidence>
<protein>
    <submittedName>
        <fullName evidence="2">Xylose isomerase-like protein</fullName>
    </submittedName>
</protein>
<evidence type="ECO:0000313" key="2">
    <source>
        <dbReference type="EMBL" id="KAI1611410.1"/>
    </source>
</evidence>
<dbReference type="Proteomes" id="UP001203852">
    <property type="component" value="Unassembled WGS sequence"/>
</dbReference>
<dbReference type="InterPro" id="IPR013022">
    <property type="entry name" value="Xyl_isomerase-like_TIM-brl"/>
</dbReference>
<dbReference type="InterPro" id="IPR050312">
    <property type="entry name" value="IolE/XylAMocC-like"/>
</dbReference>
<dbReference type="GO" id="GO:0016853">
    <property type="term" value="F:isomerase activity"/>
    <property type="evidence" value="ECO:0007669"/>
    <property type="project" value="UniProtKB-KW"/>
</dbReference>
<organism evidence="2 3">
    <name type="scientific">Exophiala viscosa</name>
    <dbReference type="NCBI Taxonomy" id="2486360"/>
    <lineage>
        <taxon>Eukaryota</taxon>
        <taxon>Fungi</taxon>
        <taxon>Dikarya</taxon>
        <taxon>Ascomycota</taxon>
        <taxon>Pezizomycotina</taxon>
        <taxon>Eurotiomycetes</taxon>
        <taxon>Chaetothyriomycetidae</taxon>
        <taxon>Chaetothyriales</taxon>
        <taxon>Herpotrichiellaceae</taxon>
        <taxon>Exophiala</taxon>
    </lineage>
</organism>
<reference evidence="2" key="1">
    <citation type="journal article" date="2022" name="bioRxiv">
        <title>Deciphering the potential niche of two novel black yeast fungi from a biological soil crust based on their genomes, phenotypes, and melanin regulation.</title>
        <authorList>
            <consortium name="DOE Joint Genome Institute"/>
            <person name="Carr E.C."/>
            <person name="Barton Q."/>
            <person name="Grambo S."/>
            <person name="Sullivan M."/>
            <person name="Renfro C.M."/>
            <person name="Kuo A."/>
            <person name="Pangilinan J."/>
            <person name="Lipzen A."/>
            <person name="Keymanesh K."/>
            <person name="Savage E."/>
            <person name="Barry K."/>
            <person name="Grigoriev I.V."/>
            <person name="Riekhof W.R."/>
            <person name="Harris S.S."/>
        </authorList>
    </citation>
    <scope>NUCLEOTIDE SEQUENCE</scope>
    <source>
        <strain evidence="2">JF 03-4F</strain>
    </source>
</reference>
<keyword evidence="3" id="KW-1185">Reference proteome</keyword>
<accession>A0AAN6IBZ0</accession>
<keyword evidence="2" id="KW-0413">Isomerase</keyword>
<dbReference type="EMBL" id="MU404356">
    <property type="protein sequence ID" value="KAI1611410.1"/>
    <property type="molecule type" value="Genomic_DNA"/>
</dbReference>
<proteinExistence type="predicted"/>
<feature type="domain" description="Xylose isomerase-like TIM barrel" evidence="1">
    <location>
        <begin position="29"/>
        <end position="331"/>
    </location>
</feature>
<sequence>MGARFIPTIASQSLGRAWHHNLEHKLSLCQRYAFESIELFFEDLDGIAQSLPVSHPPSSPGTSFAGSTDTQERQLAAAAYIHELCLAHELEILCIQPFMHYEGRLDSSSHQAAIQDLHFWIRLVHTLGTDLIQIPSSFLDSSNCTGSRDILVAELREAADIGLRATPPIRFAYEALAWGTHVDTWDAAWSIVQEVDRPNFGTCIDTFNLAGRIFADPASPTGLTPNALEDSQKSIAKIRSELSLAIDKVFYVEVCDGERLDAPLLPGHAWYNAEQPPRMSWSRNARLFPFEKPGYLPVLEILEAVCEAGYTGHISFELFSRTANQPDKEVPEQHAKRAAIAWQKLSQHMRWDSPRSIPEDGHRYV</sequence>
<dbReference type="InterPro" id="IPR036237">
    <property type="entry name" value="Xyl_isomerase-like_sf"/>
</dbReference>
<dbReference type="PANTHER" id="PTHR12110:SF21">
    <property type="entry name" value="XYLOSE ISOMERASE-LIKE TIM BARREL DOMAIN-CONTAINING PROTEIN"/>
    <property type="match status" value="1"/>
</dbReference>
<gene>
    <name evidence="2" type="ORF">EDD36DRAFT_287789</name>
</gene>
<evidence type="ECO:0000259" key="1">
    <source>
        <dbReference type="Pfam" id="PF01261"/>
    </source>
</evidence>
<dbReference type="Pfam" id="PF01261">
    <property type="entry name" value="AP_endonuc_2"/>
    <property type="match status" value="1"/>
</dbReference>